<keyword evidence="6" id="KW-0460">Magnesium</keyword>
<dbReference type="EMBL" id="OMOH01000001">
    <property type="protein sequence ID" value="SPF67036.1"/>
    <property type="molecule type" value="Genomic_DNA"/>
</dbReference>
<accession>A0A375HX12</accession>
<evidence type="ECO:0000256" key="1">
    <source>
        <dbReference type="ARBA" id="ARBA00004651"/>
    </source>
</evidence>
<comment type="subcellular location">
    <subcellularLocation>
        <location evidence="1">Cell membrane</location>
        <topology evidence="1">Multi-pass membrane protein</topology>
    </subcellularLocation>
</comment>
<keyword evidence="3" id="KW-0813">Transport</keyword>
<evidence type="ECO:0000256" key="12">
    <source>
        <dbReference type="SAM" id="Phobius"/>
    </source>
</evidence>
<dbReference type="GO" id="GO:0015087">
    <property type="term" value="F:cobalt ion transmembrane transporter activity"/>
    <property type="evidence" value="ECO:0007669"/>
    <property type="project" value="TreeGrafter"/>
</dbReference>
<dbReference type="FunFam" id="1.20.58.340:FF:000004">
    <property type="entry name" value="Magnesium transport protein CorA"/>
    <property type="match status" value="1"/>
</dbReference>
<evidence type="ECO:0000256" key="4">
    <source>
        <dbReference type="ARBA" id="ARBA00022475"/>
    </source>
</evidence>
<evidence type="ECO:0000256" key="2">
    <source>
        <dbReference type="ARBA" id="ARBA00009765"/>
    </source>
</evidence>
<evidence type="ECO:0000256" key="6">
    <source>
        <dbReference type="ARBA" id="ARBA00022842"/>
    </source>
</evidence>
<dbReference type="GO" id="GO:0000287">
    <property type="term" value="F:magnesium ion binding"/>
    <property type="evidence" value="ECO:0007669"/>
    <property type="project" value="TreeGrafter"/>
</dbReference>
<dbReference type="SUPFAM" id="SSF144083">
    <property type="entry name" value="Magnesium transport protein CorA, transmembrane region"/>
    <property type="match status" value="1"/>
</dbReference>
<dbReference type="GO" id="GO:0005886">
    <property type="term" value="C:plasma membrane"/>
    <property type="evidence" value="ECO:0007669"/>
    <property type="project" value="UniProtKB-SubCell"/>
</dbReference>
<evidence type="ECO:0000256" key="3">
    <source>
        <dbReference type="ARBA" id="ARBA00022448"/>
    </source>
</evidence>
<evidence type="ECO:0000256" key="10">
    <source>
        <dbReference type="ARBA" id="ARBA00034269"/>
    </source>
</evidence>
<dbReference type="AlphaFoldDB" id="A0A375HX12"/>
<dbReference type="PANTHER" id="PTHR46494">
    <property type="entry name" value="CORA FAMILY METAL ION TRANSPORTER (EUROFUNG)"/>
    <property type="match status" value="1"/>
</dbReference>
<dbReference type="Gene3D" id="1.20.58.340">
    <property type="entry name" value="Magnesium transport protein CorA, transmembrane region"/>
    <property type="match status" value="1"/>
</dbReference>
<dbReference type="Proteomes" id="UP000265962">
    <property type="component" value="Unassembled WGS sequence"/>
</dbReference>
<reference evidence="14" key="1">
    <citation type="submission" date="2018-02" db="EMBL/GenBank/DDBJ databases">
        <authorList>
            <person name="Hornung B."/>
        </authorList>
    </citation>
    <scope>NUCLEOTIDE SEQUENCE [LARGE SCALE GENOMIC DNA]</scope>
</reference>
<gene>
    <name evidence="13" type="ORF">PROPJV5_0044</name>
</gene>
<dbReference type="InterPro" id="IPR045863">
    <property type="entry name" value="CorA_TM1_TM2"/>
</dbReference>
<dbReference type="InterPro" id="IPR002523">
    <property type="entry name" value="MgTranspt_CorA/ZnTranspt_ZntB"/>
</dbReference>
<dbReference type="PANTHER" id="PTHR46494:SF1">
    <property type="entry name" value="CORA FAMILY METAL ION TRANSPORTER (EUROFUNG)"/>
    <property type="match status" value="1"/>
</dbReference>
<keyword evidence="14" id="KW-1185">Reference proteome</keyword>
<feature type="transmembrane region" description="Helical" evidence="12">
    <location>
        <begin position="7"/>
        <end position="23"/>
    </location>
</feature>
<evidence type="ECO:0000256" key="11">
    <source>
        <dbReference type="ARBA" id="ARBA00045497"/>
    </source>
</evidence>
<evidence type="ECO:0000256" key="9">
    <source>
        <dbReference type="ARBA" id="ARBA00023136"/>
    </source>
</evidence>
<keyword evidence="9 12" id="KW-0472">Membrane</keyword>
<sequence length="61" mass="6970">MKTVSSWGAILLVPTLIGSIYGMNFSHMPELDWRYGYPMALGLMAASAMVLYIVFKRRDWL</sequence>
<dbReference type="OrthoDB" id="9803416at2"/>
<keyword evidence="5 12" id="KW-0812">Transmembrane</keyword>
<comment type="function">
    <text evidence="11">Mediates influx of magnesium ions. Alternates between open and closed states. Activated by low cytoplasmic Mg(2+) levels. Inactive when cytoplasmic Mg(2+) levels are high.</text>
</comment>
<organism evidence="13 14">
    <name type="scientific">Propionibacterium ruminifibrarum</name>
    <dbReference type="NCBI Taxonomy" id="1962131"/>
    <lineage>
        <taxon>Bacteria</taxon>
        <taxon>Bacillati</taxon>
        <taxon>Actinomycetota</taxon>
        <taxon>Actinomycetes</taxon>
        <taxon>Propionibacteriales</taxon>
        <taxon>Propionibacteriaceae</taxon>
        <taxon>Propionibacterium</taxon>
    </lineage>
</organism>
<name>A0A375HX12_9ACTN</name>
<evidence type="ECO:0000256" key="7">
    <source>
        <dbReference type="ARBA" id="ARBA00022989"/>
    </source>
</evidence>
<keyword evidence="7 12" id="KW-1133">Transmembrane helix</keyword>
<evidence type="ECO:0000313" key="13">
    <source>
        <dbReference type="EMBL" id="SPF67036.1"/>
    </source>
</evidence>
<evidence type="ECO:0000313" key="14">
    <source>
        <dbReference type="Proteomes" id="UP000265962"/>
    </source>
</evidence>
<dbReference type="GO" id="GO:0050897">
    <property type="term" value="F:cobalt ion binding"/>
    <property type="evidence" value="ECO:0007669"/>
    <property type="project" value="TreeGrafter"/>
</dbReference>
<proteinExistence type="inferred from homology"/>
<evidence type="ECO:0000256" key="5">
    <source>
        <dbReference type="ARBA" id="ARBA00022692"/>
    </source>
</evidence>
<dbReference type="Pfam" id="PF01544">
    <property type="entry name" value="CorA"/>
    <property type="match status" value="1"/>
</dbReference>
<feature type="transmembrane region" description="Helical" evidence="12">
    <location>
        <begin position="35"/>
        <end position="55"/>
    </location>
</feature>
<protein>
    <submittedName>
        <fullName evidence="13">CorA-like Mg2+ transporter protein</fullName>
    </submittedName>
</protein>
<keyword evidence="8" id="KW-0406">Ion transport</keyword>
<evidence type="ECO:0000256" key="8">
    <source>
        <dbReference type="ARBA" id="ARBA00023065"/>
    </source>
</evidence>
<comment type="similarity">
    <text evidence="2">Belongs to the CorA metal ion transporter (MIT) (TC 1.A.35) family.</text>
</comment>
<comment type="catalytic activity">
    <reaction evidence="10">
        <text>Mg(2+)(in) = Mg(2+)(out)</text>
        <dbReference type="Rhea" id="RHEA:29827"/>
        <dbReference type="ChEBI" id="CHEBI:18420"/>
    </reaction>
</comment>
<dbReference type="GO" id="GO:0015095">
    <property type="term" value="F:magnesium ion transmembrane transporter activity"/>
    <property type="evidence" value="ECO:0007669"/>
    <property type="project" value="TreeGrafter"/>
</dbReference>
<keyword evidence="4" id="KW-1003">Cell membrane</keyword>